<comment type="caution">
    <text evidence="1">The sequence shown here is derived from an EMBL/GenBank/DDBJ whole genome shotgun (WGS) entry which is preliminary data.</text>
</comment>
<name>A0A5J4VE06_9EUKA</name>
<gene>
    <name evidence="1" type="ORF">EZS28_023758</name>
</gene>
<organism evidence="1 2">
    <name type="scientific">Streblomastix strix</name>
    <dbReference type="NCBI Taxonomy" id="222440"/>
    <lineage>
        <taxon>Eukaryota</taxon>
        <taxon>Metamonada</taxon>
        <taxon>Preaxostyla</taxon>
        <taxon>Oxymonadida</taxon>
        <taxon>Streblomastigidae</taxon>
        <taxon>Streblomastix</taxon>
    </lineage>
</organism>
<dbReference type="EMBL" id="SNRW01007746">
    <property type="protein sequence ID" value="KAA6380715.1"/>
    <property type="molecule type" value="Genomic_DNA"/>
</dbReference>
<protein>
    <submittedName>
        <fullName evidence="1">Uncharacterized protein</fullName>
    </submittedName>
</protein>
<reference evidence="1 2" key="1">
    <citation type="submission" date="2019-03" db="EMBL/GenBank/DDBJ databases">
        <title>Single cell metagenomics reveals metabolic interactions within the superorganism composed of flagellate Streblomastix strix and complex community of Bacteroidetes bacteria on its surface.</title>
        <authorList>
            <person name="Treitli S.C."/>
            <person name="Kolisko M."/>
            <person name="Husnik F."/>
            <person name="Keeling P."/>
            <person name="Hampl V."/>
        </authorList>
    </citation>
    <scope>NUCLEOTIDE SEQUENCE [LARGE SCALE GENOMIC DNA]</scope>
    <source>
        <strain evidence="1">ST1C</strain>
    </source>
</reference>
<evidence type="ECO:0000313" key="1">
    <source>
        <dbReference type="EMBL" id="KAA6380715.1"/>
    </source>
</evidence>
<proteinExistence type="predicted"/>
<dbReference type="AlphaFoldDB" id="A0A5J4VE06"/>
<evidence type="ECO:0000313" key="2">
    <source>
        <dbReference type="Proteomes" id="UP000324800"/>
    </source>
</evidence>
<dbReference type="Proteomes" id="UP000324800">
    <property type="component" value="Unassembled WGS sequence"/>
</dbReference>
<sequence length="306" mass="33988">MVLKIESPKPVQTSDVWRIYIECYNDELKYMNIDKICRTVTFNNIILMLALAALSSCRISQGHKIGVNATLSSANIYYDEEFQNKKGQVTIDMKGWNDSTYVHHFKKIDDYPVLVQGAKETGAKFLSVANTEEPLYKLKTSVTLTSGELRCDVEKQAFVSGYYSLIGYSAYYQGNADIAPSITHLIKAGVSEVTVKNAPKELTDVPCFNDTVTVQQTCSAGDLDLLTYSKSYNGIVDTFGIPNTVVPDDASKCQTGKMSPVLKGYKTGQVFNADFITIKKLLQRFGAVHLNIEEEGEEQLLPIIVL</sequence>
<accession>A0A5J4VE06</accession>